<dbReference type="AlphaFoldDB" id="A0AAP3E1Q7"/>
<sequence length="114" mass="12907">MSSSRLPRSITLSVPPAEQWTLHHVLCHRIERASRGKVGIGGDPPPLELCEAFETLEAGDTRFTAVQLEAIQDVLAEYHHCTDWWEVDRTRIERLLHHVSSGLEAVRTDPESTR</sequence>
<evidence type="ECO:0000313" key="4">
    <source>
        <dbReference type="Proteomes" id="UP001321018"/>
    </source>
</evidence>
<reference evidence="1 3" key="1">
    <citation type="submission" date="2022-09" db="EMBL/GenBank/DDBJ databases">
        <title>Enrichment on poylsaccharides allowed isolation of novel metabolic and taxonomic groups of Haloarchaea.</title>
        <authorList>
            <person name="Sorokin D.Y."/>
            <person name="Elcheninov A.G."/>
            <person name="Khizhniak T.V."/>
            <person name="Kolganova T.V."/>
            <person name="Kublanov I.V."/>
        </authorList>
    </citation>
    <scope>NUCLEOTIDE SEQUENCE</scope>
    <source>
        <strain evidence="2 3">AArc-m2/3/4</strain>
        <strain evidence="1">AArc-xg1-1</strain>
    </source>
</reference>
<comment type="caution">
    <text evidence="1">The sequence shown here is derived from an EMBL/GenBank/DDBJ whole genome shotgun (WGS) entry which is preliminary data.</text>
</comment>
<dbReference type="Proteomes" id="UP001320972">
    <property type="component" value="Unassembled WGS sequence"/>
</dbReference>
<protein>
    <submittedName>
        <fullName evidence="1">Uncharacterized protein</fullName>
    </submittedName>
</protein>
<dbReference type="Proteomes" id="UP001321018">
    <property type="component" value="Unassembled WGS sequence"/>
</dbReference>
<gene>
    <name evidence="2" type="ORF">OB955_13625</name>
    <name evidence="1" type="ORF">OB960_07730</name>
</gene>
<organism evidence="1 4">
    <name type="scientific">Natronoglomus mannanivorans</name>
    <dbReference type="NCBI Taxonomy" id="2979990"/>
    <lineage>
        <taxon>Archaea</taxon>
        <taxon>Methanobacteriati</taxon>
        <taxon>Methanobacteriota</taxon>
        <taxon>Stenosarchaea group</taxon>
        <taxon>Halobacteria</taxon>
        <taxon>Halobacteriales</taxon>
        <taxon>Natrialbaceae</taxon>
        <taxon>Natronoglomus</taxon>
    </lineage>
</organism>
<dbReference type="EMBL" id="JAOPKB010000008">
    <property type="protein sequence ID" value="MCU4973774.1"/>
    <property type="molecule type" value="Genomic_DNA"/>
</dbReference>
<dbReference type="InterPro" id="IPR057175">
    <property type="entry name" value="DUF7853"/>
</dbReference>
<evidence type="ECO:0000313" key="1">
    <source>
        <dbReference type="EMBL" id="MCU4741289.1"/>
    </source>
</evidence>
<dbReference type="RefSeq" id="WP_338003130.1">
    <property type="nucleotide sequence ID" value="NZ_JAOPKA010000004.1"/>
</dbReference>
<name>A0AAP3E1Q7_9EURY</name>
<proteinExistence type="predicted"/>
<dbReference type="EMBL" id="JAOPKA010000004">
    <property type="protein sequence ID" value="MCU4741289.1"/>
    <property type="molecule type" value="Genomic_DNA"/>
</dbReference>
<evidence type="ECO:0000313" key="2">
    <source>
        <dbReference type="EMBL" id="MCU4973774.1"/>
    </source>
</evidence>
<evidence type="ECO:0000313" key="3">
    <source>
        <dbReference type="Proteomes" id="UP001320972"/>
    </source>
</evidence>
<accession>A0AAP3E1Q7</accession>
<dbReference type="Pfam" id="PF25251">
    <property type="entry name" value="DUF7853"/>
    <property type="match status" value="1"/>
</dbReference>
<keyword evidence="3" id="KW-1185">Reference proteome</keyword>